<dbReference type="Gene3D" id="2.40.160.10">
    <property type="entry name" value="Porin"/>
    <property type="match status" value="1"/>
</dbReference>
<accession>A0A2T5GGV4</accession>
<protein>
    <submittedName>
        <fullName evidence="2">Phosphate-selective porin OprO/OprP</fullName>
    </submittedName>
</protein>
<dbReference type="EMBL" id="QAOG01000008">
    <property type="protein sequence ID" value="PTQ58534.1"/>
    <property type="molecule type" value="Genomic_DNA"/>
</dbReference>
<feature type="signal peptide" evidence="1">
    <location>
        <begin position="1"/>
        <end position="22"/>
    </location>
</feature>
<evidence type="ECO:0000313" key="3">
    <source>
        <dbReference type="Proteomes" id="UP000244189"/>
    </source>
</evidence>
<dbReference type="SUPFAM" id="SSF56935">
    <property type="entry name" value="Porins"/>
    <property type="match status" value="1"/>
</dbReference>
<organism evidence="2 3">
    <name type="scientific">Sphingomonas aurantiaca</name>
    <dbReference type="NCBI Taxonomy" id="185949"/>
    <lineage>
        <taxon>Bacteria</taxon>
        <taxon>Pseudomonadati</taxon>
        <taxon>Pseudomonadota</taxon>
        <taxon>Alphaproteobacteria</taxon>
        <taxon>Sphingomonadales</taxon>
        <taxon>Sphingomonadaceae</taxon>
        <taxon>Sphingomonas</taxon>
    </lineage>
</organism>
<feature type="chain" id="PRO_5015756807" evidence="1">
    <location>
        <begin position="23"/>
        <end position="521"/>
    </location>
</feature>
<dbReference type="AlphaFoldDB" id="A0A2T5GGV4"/>
<evidence type="ECO:0000256" key="1">
    <source>
        <dbReference type="SAM" id="SignalP"/>
    </source>
</evidence>
<keyword evidence="1" id="KW-0732">Signal</keyword>
<dbReference type="InterPro" id="IPR010870">
    <property type="entry name" value="Porin_O/P"/>
</dbReference>
<dbReference type="InterPro" id="IPR023614">
    <property type="entry name" value="Porin_dom_sf"/>
</dbReference>
<dbReference type="Pfam" id="PF07396">
    <property type="entry name" value="Porin_O_P"/>
    <property type="match status" value="1"/>
</dbReference>
<evidence type="ECO:0000313" key="2">
    <source>
        <dbReference type="EMBL" id="PTQ58534.1"/>
    </source>
</evidence>
<comment type="caution">
    <text evidence="2">The sequence shown here is derived from an EMBL/GenBank/DDBJ whole genome shotgun (WGS) entry which is preliminary data.</text>
</comment>
<dbReference type="RefSeq" id="WP_107959816.1">
    <property type="nucleotide sequence ID" value="NZ_QAOG01000008.1"/>
</dbReference>
<proteinExistence type="predicted"/>
<gene>
    <name evidence="2" type="ORF">C8J26_3837</name>
</gene>
<sequence>MRHSYAVSLCALLAMLPSAGHAQTSSPPLSPSPSPLDTDASYQTMLALIDEMVENKLVSRERADTLIATAKARAGRALAANAPAAPLPPAPIPAAPVRVSTPVQVAKQERDAGAKIAPVPVGNEQVTRTGGVALPADLAVDWSRGAPVFSSRDGKFTFKMRGRLLADVSSTGGSAFDRRNITVSTLRQFRVGAIGTIGDHLFYQFETDFRRNATEVVQAFVGYREKFGKTDADVRFGNLITDRGIDIGTASTANPFITTNINTTALATQGGKVFLMGAVGRAGGKNWHASFGVHGDAIDSDFTRSDNRMFLGRAHWNPVLTKRGLIHIGGWAYSENIPDTTLPTTFAQGMAGALNNSVRVESAALTGADGSKAFGLELGGTLGPFYAFSEYGQRTVHGGPTSTFRSGKIKALSVNGGFWITGETPTYSARSGTYVAPNVLNSVLDGGWGALEAVVRYEDLDSSSLPLGGTGTAGTIGLNWSLTNNFRFMADYTHFRTDNRTGSFVGRDSGDTFAARAEVAF</sequence>
<keyword evidence="3" id="KW-1185">Reference proteome</keyword>
<name>A0A2T5GGV4_9SPHN</name>
<dbReference type="Proteomes" id="UP000244189">
    <property type="component" value="Unassembled WGS sequence"/>
</dbReference>
<reference evidence="2 3" key="1">
    <citation type="submission" date="2018-04" db="EMBL/GenBank/DDBJ databases">
        <title>Genomic Encyclopedia of Type Strains, Phase III (KMG-III): the genomes of soil and plant-associated and newly described type strains.</title>
        <authorList>
            <person name="Whitman W."/>
        </authorList>
    </citation>
    <scope>NUCLEOTIDE SEQUENCE [LARGE SCALE GENOMIC DNA]</scope>
    <source>
        <strain evidence="2 3">MA101b</strain>
    </source>
</reference>